<keyword evidence="4 7" id="KW-0949">S-adenosyl-L-methionine</keyword>
<dbReference type="Pfam" id="PF00145">
    <property type="entry name" value="DNA_methylase"/>
    <property type="match status" value="2"/>
</dbReference>
<protein>
    <recommendedName>
        <fullName evidence="1">DNA (cytosine-5-)-methyltransferase</fullName>
        <ecNumber evidence="1">2.1.1.37</ecNumber>
    </recommendedName>
</protein>
<dbReference type="RefSeq" id="WP_134385010.1">
    <property type="nucleotide sequence ID" value="NZ_CP038026.1"/>
</dbReference>
<comment type="catalytic activity">
    <reaction evidence="6">
        <text>a 2'-deoxycytidine in DNA + S-adenosyl-L-methionine = a 5-methyl-2'-deoxycytidine in DNA + S-adenosyl-L-homocysteine + H(+)</text>
        <dbReference type="Rhea" id="RHEA:13681"/>
        <dbReference type="Rhea" id="RHEA-COMP:11369"/>
        <dbReference type="Rhea" id="RHEA-COMP:11370"/>
        <dbReference type="ChEBI" id="CHEBI:15378"/>
        <dbReference type="ChEBI" id="CHEBI:57856"/>
        <dbReference type="ChEBI" id="CHEBI:59789"/>
        <dbReference type="ChEBI" id="CHEBI:85452"/>
        <dbReference type="ChEBI" id="CHEBI:85454"/>
        <dbReference type="EC" id="2.1.1.37"/>
    </reaction>
</comment>
<dbReference type="PROSITE" id="PS00095">
    <property type="entry name" value="C5_MTASE_2"/>
    <property type="match status" value="1"/>
</dbReference>
<evidence type="ECO:0000256" key="5">
    <source>
        <dbReference type="ARBA" id="ARBA00022747"/>
    </source>
</evidence>
<feature type="active site" evidence="7">
    <location>
        <position position="149"/>
    </location>
</feature>
<evidence type="ECO:0000256" key="1">
    <source>
        <dbReference type="ARBA" id="ARBA00011975"/>
    </source>
</evidence>
<keyword evidence="3 7" id="KW-0808">Transferase</keyword>
<evidence type="ECO:0000313" key="9">
    <source>
        <dbReference type="Proteomes" id="UP000294359"/>
    </source>
</evidence>
<keyword evidence="5" id="KW-0680">Restriction system</keyword>
<evidence type="ECO:0000313" key="8">
    <source>
        <dbReference type="EMBL" id="QBQ36730.1"/>
    </source>
</evidence>
<keyword evidence="2 7" id="KW-0489">Methyltransferase</keyword>
<dbReference type="EC" id="2.1.1.37" evidence="1"/>
<evidence type="ECO:0000256" key="2">
    <source>
        <dbReference type="ARBA" id="ARBA00022603"/>
    </source>
</evidence>
<proteinExistence type="inferred from homology"/>
<sequence>MKYIELFAGCGGLSLGLRAAGGQMLLANELSPMAAETFAYNLLGEDLSESVQPRLDTSYSQKTKWLSSRFAADDLSSRLRENPYLYPAVGDGHSDLHEAGLDLEGSLVVGNVRQLNAWLKTSHNRMALERLRDGFGKGNIDLVSGGPPCQSFSMAGMREYSNSRNVLPWEFAKFVQLTRPKFALLENVTGILRPFQVAGKQVFAWVEVAKAFAQIGMDGDEAGVAQGGYVPVCLHVNAKNAGVAQNRTRFIMLAFRRDVYDCLVRQMGERDRNLLHSSENFFAKVRQEQDVTREDLPLHDAAKVPTAFDGTFLESLAKYRSAPSVKEAIDDLHSQELSPSPYVLRINDLLGRVVQEHPGTCLARDQVANHDKRVHRFDVQARFRIYQVLSKLGKFSPHAVAVIKMLRGELDSLEDDTWEKIASERFYLTAGAPFYKCQSKDVFEAFVIALRTGKRSQRALVGDDPAPAALSIPDDTCHFLESLDGLRTLTVREMARIQSFPDNFVFRSKTTTGGHKRKYEVPQYTQVGNAVPPLLGHALGEIIQALLRQYSQGYEGARATVLKKAA</sequence>
<evidence type="ECO:0000256" key="3">
    <source>
        <dbReference type="ARBA" id="ARBA00022679"/>
    </source>
</evidence>
<gene>
    <name evidence="8" type="ORF">E1742_11560</name>
</gene>
<dbReference type="Gene3D" id="3.90.120.10">
    <property type="entry name" value="DNA Methylase, subunit A, domain 2"/>
    <property type="match status" value="1"/>
</dbReference>
<dbReference type="PROSITE" id="PS51679">
    <property type="entry name" value="SAM_MT_C5"/>
    <property type="match status" value="1"/>
</dbReference>
<accession>A0ABX5SAX6</accession>
<dbReference type="PANTHER" id="PTHR10629:SF52">
    <property type="entry name" value="DNA (CYTOSINE-5)-METHYLTRANSFERASE 1"/>
    <property type="match status" value="1"/>
</dbReference>
<dbReference type="InterPro" id="IPR050390">
    <property type="entry name" value="C5-Methyltransferase"/>
</dbReference>
<dbReference type="Proteomes" id="UP000294359">
    <property type="component" value="Chromosome"/>
</dbReference>
<dbReference type="GO" id="GO:0032259">
    <property type="term" value="P:methylation"/>
    <property type="evidence" value="ECO:0007669"/>
    <property type="project" value="UniProtKB-KW"/>
</dbReference>
<organism evidence="8 9">
    <name type="scientific">Pseudoduganella plicata</name>
    <dbReference type="NCBI Taxonomy" id="321984"/>
    <lineage>
        <taxon>Bacteria</taxon>
        <taxon>Pseudomonadati</taxon>
        <taxon>Pseudomonadota</taxon>
        <taxon>Betaproteobacteria</taxon>
        <taxon>Burkholderiales</taxon>
        <taxon>Oxalobacteraceae</taxon>
        <taxon>Telluria group</taxon>
        <taxon>Pseudoduganella</taxon>
    </lineage>
</organism>
<dbReference type="GO" id="GO:0008168">
    <property type="term" value="F:methyltransferase activity"/>
    <property type="evidence" value="ECO:0007669"/>
    <property type="project" value="UniProtKB-KW"/>
</dbReference>
<dbReference type="PRINTS" id="PR00105">
    <property type="entry name" value="C5METTRFRASE"/>
</dbReference>
<name>A0ABX5SAX6_9BURK</name>
<dbReference type="PANTHER" id="PTHR10629">
    <property type="entry name" value="CYTOSINE-SPECIFIC METHYLTRANSFERASE"/>
    <property type="match status" value="1"/>
</dbReference>
<evidence type="ECO:0000256" key="4">
    <source>
        <dbReference type="ARBA" id="ARBA00022691"/>
    </source>
</evidence>
<dbReference type="Gene3D" id="3.40.50.150">
    <property type="entry name" value="Vaccinia Virus protein VP39"/>
    <property type="match status" value="1"/>
</dbReference>
<dbReference type="InterPro" id="IPR001525">
    <property type="entry name" value="C5_MeTfrase"/>
</dbReference>
<keyword evidence="9" id="KW-1185">Reference proteome</keyword>
<dbReference type="PROSITE" id="PS00094">
    <property type="entry name" value="C5_MTASE_1"/>
    <property type="match status" value="1"/>
</dbReference>
<dbReference type="InterPro" id="IPR018117">
    <property type="entry name" value="C5_DNA_meth_AS"/>
</dbReference>
<dbReference type="EMBL" id="CP038026">
    <property type="protein sequence ID" value="QBQ36730.1"/>
    <property type="molecule type" value="Genomic_DNA"/>
</dbReference>
<evidence type="ECO:0000256" key="6">
    <source>
        <dbReference type="ARBA" id="ARBA00047422"/>
    </source>
</evidence>
<dbReference type="SUPFAM" id="SSF53335">
    <property type="entry name" value="S-adenosyl-L-methionine-dependent methyltransferases"/>
    <property type="match status" value="1"/>
</dbReference>
<comment type="similarity">
    <text evidence="7">Belongs to the class I-like SAM-binding methyltransferase superfamily. C5-methyltransferase family.</text>
</comment>
<reference evidence="8 9" key="1">
    <citation type="submission" date="2019-03" db="EMBL/GenBank/DDBJ databases">
        <title>Draft Genome Sequences of Six Type Strains of the Genus Massilia.</title>
        <authorList>
            <person name="Miess H."/>
            <person name="Frediansyhah A."/>
            <person name="Gross H."/>
        </authorList>
    </citation>
    <scope>NUCLEOTIDE SEQUENCE [LARGE SCALE GENOMIC DNA]</scope>
    <source>
        <strain evidence="8 9">DSM 17505</strain>
    </source>
</reference>
<evidence type="ECO:0000256" key="7">
    <source>
        <dbReference type="PROSITE-ProRule" id="PRU01016"/>
    </source>
</evidence>
<dbReference type="InterPro" id="IPR029063">
    <property type="entry name" value="SAM-dependent_MTases_sf"/>
</dbReference>
<dbReference type="InterPro" id="IPR031303">
    <property type="entry name" value="C5_meth_CS"/>
</dbReference>